<evidence type="ECO:0000256" key="2">
    <source>
        <dbReference type="ARBA" id="ARBA00008749"/>
    </source>
</evidence>
<dbReference type="Proteomes" id="UP000269265">
    <property type="component" value="Unassembled WGS sequence"/>
</dbReference>
<evidence type="ECO:0000256" key="1">
    <source>
        <dbReference type="ARBA" id="ARBA00004141"/>
    </source>
</evidence>
<dbReference type="Pfam" id="PF00487">
    <property type="entry name" value="FA_desaturase"/>
    <property type="match status" value="1"/>
</dbReference>
<gene>
    <name evidence="13" type="ORF">EIP75_06705</name>
</gene>
<keyword evidence="3 10" id="KW-0812">Transmembrane</keyword>
<keyword evidence="9 10" id="KW-0472">Membrane</keyword>
<organism evidence="13 14">
    <name type="scientific">Aquabacterium soli</name>
    <dbReference type="NCBI Taxonomy" id="2493092"/>
    <lineage>
        <taxon>Bacteria</taxon>
        <taxon>Pseudomonadati</taxon>
        <taxon>Pseudomonadota</taxon>
        <taxon>Betaproteobacteria</taxon>
        <taxon>Burkholderiales</taxon>
        <taxon>Aquabacterium</taxon>
    </lineage>
</organism>
<feature type="transmembrane region" description="Helical" evidence="10">
    <location>
        <begin position="153"/>
        <end position="179"/>
    </location>
</feature>
<dbReference type="GO" id="GO:0016020">
    <property type="term" value="C:membrane"/>
    <property type="evidence" value="ECO:0007669"/>
    <property type="project" value="UniProtKB-SubCell"/>
</dbReference>
<dbReference type="CDD" id="cd03505">
    <property type="entry name" value="Delta9-FADS-like"/>
    <property type="match status" value="1"/>
</dbReference>
<evidence type="ECO:0000313" key="14">
    <source>
        <dbReference type="Proteomes" id="UP000269265"/>
    </source>
</evidence>
<evidence type="ECO:0000256" key="7">
    <source>
        <dbReference type="ARBA" id="ARBA00023004"/>
    </source>
</evidence>
<comment type="similarity">
    <text evidence="2">Belongs to the fatty acid desaturase type 2 family.</text>
</comment>
<accession>A0A426VED5</accession>
<name>A0A426VED5_9BURK</name>
<dbReference type="GO" id="GO:0006631">
    <property type="term" value="P:fatty acid metabolic process"/>
    <property type="evidence" value="ECO:0007669"/>
    <property type="project" value="UniProtKB-KW"/>
</dbReference>
<reference evidence="13 14" key="1">
    <citation type="submission" date="2018-12" db="EMBL/GenBank/DDBJ databases">
        <title>The whole draft genome of Aquabacterium sp. SJQ9.</title>
        <authorList>
            <person name="Sun L."/>
            <person name="Gao X."/>
            <person name="Chen W."/>
            <person name="Huang K."/>
        </authorList>
    </citation>
    <scope>NUCLEOTIDE SEQUENCE [LARGE SCALE GENOMIC DNA]</scope>
    <source>
        <strain evidence="13 14">SJQ9</strain>
    </source>
</reference>
<feature type="domain" description="Transposase IS204/IS1001/IS1096/IS1165 DDE" evidence="12">
    <location>
        <begin position="291"/>
        <end position="404"/>
    </location>
</feature>
<evidence type="ECO:0000256" key="6">
    <source>
        <dbReference type="ARBA" id="ARBA00023002"/>
    </source>
</evidence>
<evidence type="ECO:0000259" key="12">
    <source>
        <dbReference type="Pfam" id="PF01610"/>
    </source>
</evidence>
<evidence type="ECO:0000256" key="4">
    <source>
        <dbReference type="ARBA" id="ARBA00022832"/>
    </source>
</evidence>
<feature type="transmembrane region" description="Helical" evidence="10">
    <location>
        <begin position="26"/>
        <end position="49"/>
    </location>
</feature>
<proteinExistence type="inferred from homology"/>
<dbReference type="EMBL" id="RSED01000004">
    <property type="protein sequence ID" value="RRS05242.1"/>
    <property type="molecule type" value="Genomic_DNA"/>
</dbReference>
<keyword evidence="4" id="KW-0276">Fatty acid metabolism</keyword>
<dbReference type="Pfam" id="PF01610">
    <property type="entry name" value="DDE_Tnp_ISL3"/>
    <property type="match status" value="1"/>
</dbReference>
<evidence type="ECO:0000256" key="3">
    <source>
        <dbReference type="ARBA" id="ARBA00022692"/>
    </source>
</evidence>
<dbReference type="RefSeq" id="WP_125242461.1">
    <property type="nucleotide sequence ID" value="NZ_RSED01000004.1"/>
</dbReference>
<dbReference type="AlphaFoldDB" id="A0A426VED5"/>
<feature type="domain" description="Fatty acid desaturase" evidence="11">
    <location>
        <begin position="27"/>
        <end position="230"/>
    </location>
</feature>
<evidence type="ECO:0000256" key="10">
    <source>
        <dbReference type="SAM" id="Phobius"/>
    </source>
</evidence>
<dbReference type="PANTHER" id="PTHR11351">
    <property type="entry name" value="ACYL-COA DESATURASE"/>
    <property type="match status" value="1"/>
</dbReference>
<comment type="subcellular location">
    <subcellularLocation>
        <location evidence="1">Membrane</location>
        <topology evidence="1">Multi-pass membrane protein</topology>
    </subcellularLocation>
</comment>
<keyword evidence="7" id="KW-0408">Iron</keyword>
<evidence type="ECO:0000313" key="13">
    <source>
        <dbReference type="EMBL" id="RRS05242.1"/>
    </source>
</evidence>
<dbReference type="PANTHER" id="PTHR11351:SF33">
    <property type="entry name" value="DELTA-9 FATTY ACID DESATURASE, DESA"/>
    <property type="match status" value="1"/>
</dbReference>
<dbReference type="InterPro" id="IPR005804">
    <property type="entry name" value="FA_desaturase_dom"/>
</dbReference>
<dbReference type="InterPro" id="IPR015876">
    <property type="entry name" value="Acyl-CoA_DS"/>
</dbReference>
<evidence type="ECO:0000259" key="11">
    <source>
        <dbReference type="Pfam" id="PF00487"/>
    </source>
</evidence>
<comment type="caution">
    <text evidence="13">The sequence shown here is derived from an EMBL/GenBank/DDBJ whole genome shotgun (WGS) entry which is preliminary data.</text>
</comment>
<evidence type="ECO:0000256" key="5">
    <source>
        <dbReference type="ARBA" id="ARBA00022989"/>
    </source>
</evidence>
<keyword evidence="8" id="KW-0443">Lipid metabolism</keyword>
<dbReference type="GO" id="GO:0016717">
    <property type="term" value="F:oxidoreductase activity, acting on paired donors, with oxidation of a pair of donors resulting in the reduction of molecular oxygen to two molecules of water"/>
    <property type="evidence" value="ECO:0007669"/>
    <property type="project" value="InterPro"/>
</dbReference>
<keyword evidence="6" id="KW-0560">Oxidoreductase</keyword>
<dbReference type="OrthoDB" id="9768289at2"/>
<evidence type="ECO:0000256" key="8">
    <source>
        <dbReference type="ARBA" id="ARBA00023098"/>
    </source>
</evidence>
<evidence type="ECO:0000256" key="9">
    <source>
        <dbReference type="ARBA" id="ARBA00023136"/>
    </source>
</evidence>
<keyword evidence="5 10" id="KW-1133">Transmembrane helix</keyword>
<protein>
    <submittedName>
        <fullName evidence="13">Acyl-CoA desaturase</fullName>
    </submittedName>
</protein>
<keyword evidence="14" id="KW-1185">Reference proteome</keyword>
<dbReference type="InterPro" id="IPR002560">
    <property type="entry name" value="Transposase_DDE"/>
</dbReference>
<sequence>MLDLLSSSALLDSMVSWLSDGLLDAAWWQVVLYTLVLTHITIASVTIFLHRSQAHRSLDLHPIASHFFRFWLWLTTATVTKEWVAVHRKHHAKCETEEDPHSPVAHGIKTVLLQGRELYAVEAAKKETLAKYGHNTPNDWLERNIYTRFSAKGVLLMLLIDIALFGAIGITVWAVQMLWIPITAAGIINGLGHWWGYRNFEAADASTNISPWGILIGGEELHNNHHTYPTSAKLSVKSYEFDIGWTYIRGLEMVGLAKVRKVPPRLTLGEIKPVADAKTLEALAAHRYELMASYAREVRAACAAELSRLKSSGQQSAAAKLQKVRHWMHRDVEKVPHSLRVDIEKARAEHPSLDKLLTMREELRLVWTRTNVSGEQLVADLQGWCQRAEGSGIKALQEFSLKLRAAHA</sequence>